<proteinExistence type="predicted"/>
<gene>
    <name evidence="2" type="ORF">VVD49_18090</name>
</gene>
<comment type="caution">
    <text evidence="2">The sequence shown here is derived from an EMBL/GenBank/DDBJ whole genome shotgun (WGS) entry which is preliminary data.</text>
</comment>
<feature type="chain" id="PRO_5046040966" evidence="1">
    <location>
        <begin position="20"/>
        <end position="73"/>
    </location>
</feature>
<accession>A0ABU6K7N3</accession>
<evidence type="ECO:0000313" key="3">
    <source>
        <dbReference type="Proteomes" id="UP001331561"/>
    </source>
</evidence>
<evidence type="ECO:0000313" key="2">
    <source>
        <dbReference type="EMBL" id="MEC5387649.1"/>
    </source>
</evidence>
<organism evidence="2 3">
    <name type="scientific">Uliginosibacterium silvisoli</name>
    <dbReference type="NCBI Taxonomy" id="3114758"/>
    <lineage>
        <taxon>Bacteria</taxon>
        <taxon>Pseudomonadati</taxon>
        <taxon>Pseudomonadota</taxon>
        <taxon>Betaproteobacteria</taxon>
        <taxon>Rhodocyclales</taxon>
        <taxon>Zoogloeaceae</taxon>
        <taxon>Uliginosibacterium</taxon>
    </lineage>
</organism>
<name>A0ABU6K7N3_9RHOO</name>
<keyword evidence="1" id="KW-0732">Signal</keyword>
<keyword evidence="3" id="KW-1185">Reference proteome</keyword>
<evidence type="ECO:0000256" key="1">
    <source>
        <dbReference type="SAM" id="SignalP"/>
    </source>
</evidence>
<sequence length="73" mass="7559">MIKTFAALGLVAMMAPAFAAKSCDELKTEIEGKIKGHGVESFTLDVVPTADVKEQKVVGSCGGGASKIVYKKG</sequence>
<feature type="signal peptide" evidence="1">
    <location>
        <begin position="1"/>
        <end position="19"/>
    </location>
</feature>
<dbReference type="InterPro" id="IPR010595">
    <property type="entry name" value="DUF1161"/>
</dbReference>
<dbReference type="EMBL" id="JAYXHS010000004">
    <property type="protein sequence ID" value="MEC5387649.1"/>
    <property type="molecule type" value="Genomic_DNA"/>
</dbReference>
<protein>
    <submittedName>
        <fullName evidence="2">DUF1161 domain-containing protein</fullName>
    </submittedName>
</protein>
<dbReference type="Pfam" id="PF06649">
    <property type="entry name" value="DUF1161"/>
    <property type="match status" value="1"/>
</dbReference>
<dbReference type="RefSeq" id="WP_327600625.1">
    <property type="nucleotide sequence ID" value="NZ_JAYXHS010000004.1"/>
</dbReference>
<reference evidence="2 3" key="1">
    <citation type="submission" date="2024-01" db="EMBL/GenBank/DDBJ databases">
        <title>Uliginosibacterium soil sp. nov.</title>
        <authorList>
            <person name="Lv Y."/>
        </authorList>
    </citation>
    <scope>NUCLEOTIDE SEQUENCE [LARGE SCALE GENOMIC DNA]</scope>
    <source>
        <strain evidence="2 3">H3</strain>
    </source>
</reference>
<dbReference type="Proteomes" id="UP001331561">
    <property type="component" value="Unassembled WGS sequence"/>
</dbReference>